<feature type="domain" description="Chemotaxis methyl-accepting receptor HlyB-like 4HB MCP" evidence="2">
    <location>
        <begin position="6"/>
        <end position="161"/>
    </location>
</feature>
<evidence type="ECO:0000313" key="3">
    <source>
        <dbReference type="EMBL" id="AVY95585.1"/>
    </source>
</evidence>
<dbReference type="STRING" id="1122240.GCA_000620105_01939"/>
<proteinExistence type="predicted"/>
<dbReference type="CDD" id="cd19411">
    <property type="entry name" value="MCP2201-like_sensor"/>
    <property type="match status" value="1"/>
</dbReference>
<evidence type="ECO:0000256" key="1">
    <source>
        <dbReference type="SAM" id="Phobius"/>
    </source>
</evidence>
<evidence type="ECO:0000313" key="4">
    <source>
        <dbReference type="Proteomes" id="UP000244173"/>
    </source>
</evidence>
<keyword evidence="1" id="KW-1133">Transmembrane helix</keyword>
<evidence type="ECO:0000259" key="2">
    <source>
        <dbReference type="Pfam" id="PF12729"/>
    </source>
</evidence>
<protein>
    <recommendedName>
        <fullName evidence="2">Chemotaxis methyl-accepting receptor HlyB-like 4HB MCP domain-containing protein</fullName>
    </recommendedName>
</protein>
<dbReference type="Proteomes" id="UP000244173">
    <property type="component" value="Chromosome"/>
</dbReference>
<dbReference type="InterPro" id="IPR047347">
    <property type="entry name" value="YvaQ-like_sensor"/>
</dbReference>
<dbReference type="EMBL" id="CP028519">
    <property type="protein sequence ID" value="AVY95585.1"/>
    <property type="molecule type" value="Genomic_DNA"/>
</dbReference>
<keyword evidence="1" id="KW-0472">Membrane</keyword>
<dbReference type="AlphaFoldDB" id="A0A2S0PE09"/>
<keyword evidence="4" id="KW-1185">Reference proteome</keyword>
<gene>
    <name evidence="3" type="ORF">DAI18_17200</name>
</gene>
<dbReference type="Pfam" id="PF12729">
    <property type="entry name" value="4HB_MCP_1"/>
    <property type="match status" value="1"/>
</dbReference>
<organism evidence="3 4">
    <name type="scientific">Microvirgula aerodenitrificans</name>
    <dbReference type="NCBI Taxonomy" id="57480"/>
    <lineage>
        <taxon>Bacteria</taxon>
        <taxon>Pseudomonadati</taxon>
        <taxon>Pseudomonadota</taxon>
        <taxon>Betaproteobacteria</taxon>
        <taxon>Neisseriales</taxon>
        <taxon>Aquaspirillaceae</taxon>
        <taxon>Microvirgula</taxon>
    </lineage>
</organism>
<keyword evidence="1" id="KW-0812">Transmembrane</keyword>
<feature type="transmembrane region" description="Helical" evidence="1">
    <location>
        <begin position="6"/>
        <end position="26"/>
    </location>
</feature>
<reference evidence="3 4" key="1">
    <citation type="submission" date="2018-04" db="EMBL/GenBank/DDBJ databases">
        <title>Denitrifier Microvirgula.</title>
        <authorList>
            <person name="Anderson E."/>
            <person name="Jang J."/>
            <person name="Ishii S."/>
        </authorList>
    </citation>
    <scope>NUCLEOTIDE SEQUENCE [LARGE SCALE GENOMIC DNA]</scope>
    <source>
        <strain evidence="3 4">BE2.4</strain>
    </source>
</reference>
<dbReference type="KEGG" id="maer:DAI18_17200"/>
<dbReference type="InterPro" id="IPR024478">
    <property type="entry name" value="HlyB_4HB_MCP"/>
</dbReference>
<sequence>MYTLSGLGMLGLIVMALAAFFLFFTIQSEVDNNDRVILPSAEAINRIGEDFAGSRRDVLLHILAEPGGKQKYKTEFEQAKQKILAGVQHYRSELASDDQDRANIDAVSDALTQYYAQVPEVLALSEQGNFELARRYSIEKVTPLSVRTAATLQHASDYNKQLLGSSISRLHDTIAAGKGRCWPWHWLSAGCCWPADCGRHARSTGRYRRCATA</sequence>
<accession>A0A2S0PE09</accession>
<name>A0A2S0PE09_9NEIS</name>